<dbReference type="SMART" id="SM00851">
    <property type="entry name" value="MGS"/>
    <property type="match status" value="1"/>
</dbReference>
<dbReference type="GO" id="GO:0006189">
    <property type="term" value="P:'de novo' IMP biosynthetic process"/>
    <property type="evidence" value="ECO:0007669"/>
    <property type="project" value="UniProtKB-UniPathway"/>
</dbReference>
<name>A0A382BBW0_9ZZZZ</name>
<dbReference type="PROSITE" id="PS51855">
    <property type="entry name" value="MGS"/>
    <property type="match status" value="1"/>
</dbReference>
<dbReference type="SUPFAM" id="SSF52335">
    <property type="entry name" value="Methylglyoxal synthase-like"/>
    <property type="match status" value="1"/>
</dbReference>
<comment type="catalytic activity">
    <reaction evidence="8">
        <text>(6R)-10-formyltetrahydrofolate + 5-amino-1-(5-phospho-beta-D-ribosyl)imidazole-4-carboxamide = 5-formamido-1-(5-phospho-D-ribosyl)imidazole-4-carboxamide + (6S)-5,6,7,8-tetrahydrofolate</text>
        <dbReference type="Rhea" id="RHEA:22192"/>
        <dbReference type="ChEBI" id="CHEBI:57453"/>
        <dbReference type="ChEBI" id="CHEBI:58467"/>
        <dbReference type="ChEBI" id="CHEBI:58475"/>
        <dbReference type="ChEBI" id="CHEBI:195366"/>
        <dbReference type="EC" id="2.1.2.3"/>
    </reaction>
</comment>
<reference evidence="11" key="1">
    <citation type="submission" date="2018-05" db="EMBL/GenBank/DDBJ databases">
        <authorList>
            <person name="Lanie J.A."/>
            <person name="Ng W.-L."/>
            <person name="Kazmierczak K.M."/>
            <person name="Andrzejewski T.M."/>
            <person name="Davidsen T.M."/>
            <person name="Wayne K.J."/>
            <person name="Tettelin H."/>
            <person name="Glass J.I."/>
            <person name="Rusch D."/>
            <person name="Podicherti R."/>
            <person name="Tsui H.-C.T."/>
            <person name="Winkler M.E."/>
        </authorList>
    </citation>
    <scope>NUCLEOTIDE SEQUENCE</scope>
</reference>
<dbReference type="PANTHER" id="PTHR11692">
    <property type="entry name" value="BIFUNCTIONAL PURINE BIOSYNTHESIS PROTEIN PURH"/>
    <property type="match status" value="1"/>
</dbReference>
<evidence type="ECO:0000256" key="2">
    <source>
        <dbReference type="ARBA" id="ARBA00004954"/>
    </source>
</evidence>
<dbReference type="HAMAP" id="MF_00139">
    <property type="entry name" value="PurH"/>
    <property type="match status" value="1"/>
</dbReference>
<sequence length="511" mass="57197">MNLKRIKRAIISVSDKSNLKIILPTLKKFKIEIISSGGTFKKIKSMKYNCVEVSNYTGFSEMLNGRVKTLHPKIHAGILNIRKNSTHRKDLKKQNIPDIDLVIVDLYPFEKQLEEKSKKLIEYIDIGGPTLIRAAAKNFNDVAVISNINDYFHLVKELKINKGSTSIKFRKFMSAKAFGLTAYYDSVVSNWLNNQLNIKFPEKKTVHGKLIEKLRYGENPHQQGGLYKTTNNLGIEKIHGKELSYNNYNDIYSALSILSTFKKKEGTVIIKHTNPCGVSVEKNQVKSFKNALACDPISSFGGVVAINSIITKKLALELNKIFFEVIISRGFKKDAFKILKKRKNIRLINCNKFNLTNKKHYLFLGNAFLSQDSNSTFLKNKLKIVTRKKPSSSQLNSLKFAFNICKFVKSNAIVLAKNKSTIGIGAGQPSRLDSCKIASRKALQFAPEKIANSVAASDAFFPFPDGIEELAEAGVEAIIQPGGSINDKKVIKAANNAGLVMLFTGTRHFKH</sequence>
<evidence type="ECO:0000256" key="5">
    <source>
        <dbReference type="ARBA" id="ARBA00022755"/>
    </source>
</evidence>
<evidence type="ECO:0000256" key="6">
    <source>
        <dbReference type="ARBA" id="ARBA00022801"/>
    </source>
</evidence>
<evidence type="ECO:0000256" key="3">
    <source>
        <dbReference type="ARBA" id="ARBA00007667"/>
    </source>
</evidence>
<dbReference type="GO" id="GO:0004643">
    <property type="term" value="F:phosphoribosylaminoimidazolecarboxamide formyltransferase activity"/>
    <property type="evidence" value="ECO:0007669"/>
    <property type="project" value="UniProtKB-EC"/>
</dbReference>
<comment type="similarity">
    <text evidence="3">Belongs to the PurH family.</text>
</comment>
<evidence type="ECO:0000256" key="4">
    <source>
        <dbReference type="ARBA" id="ARBA00022679"/>
    </source>
</evidence>
<dbReference type="InterPro" id="IPR036914">
    <property type="entry name" value="MGS-like_dom_sf"/>
</dbReference>
<dbReference type="PIRSF" id="PIRSF000414">
    <property type="entry name" value="AICARFT_IMPCHas"/>
    <property type="match status" value="1"/>
</dbReference>
<feature type="domain" description="MGS-like" evidence="10">
    <location>
        <begin position="1"/>
        <end position="146"/>
    </location>
</feature>
<evidence type="ECO:0000256" key="9">
    <source>
        <dbReference type="ARBA" id="ARBA00050687"/>
    </source>
</evidence>
<keyword evidence="4" id="KW-0808">Transferase</keyword>
<dbReference type="NCBIfam" id="NF002049">
    <property type="entry name" value="PRK00881.1"/>
    <property type="match status" value="1"/>
</dbReference>
<dbReference type="EMBL" id="UINC01029043">
    <property type="protein sequence ID" value="SVB11109.1"/>
    <property type="molecule type" value="Genomic_DNA"/>
</dbReference>
<evidence type="ECO:0000313" key="11">
    <source>
        <dbReference type="EMBL" id="SVB11109.1"/>
    </source>
</evidence>
<keyword evidence="7" id="KW-0511">Multifunctional enzyme</keyword>
<keyword evidence="6" id="KW-0378">Hydrolase</keyword>
<evidence type="ECO:0000256" key="1">
    <source>
        <dbReference type="ARBA" id="ARBA00004844"/>
    </source>
</evidence>
<dbReference type="PANTHER" id="PTHR11692:SF0">
    <property type="entry name" value="BIFUNCTIONAL PURINE BIOSYNTHESIS PROTEIN ATIC"/>
    <property type="match status" value="1"/>
</dbReference>
<dbReference type="CDD" id="cd01421">
    <property type="entry name" value="IMPCH"/>
    <property type="match status" value="1"/>
</dbReference>
<dbReference type="GO" id="GO:0005829">
    <property type="term" value="C:cytosol"/>
    <property type="evidence" value="ECO:0007669"/>
    <property type="project" value="TreeGrafter"/>
</dbReference>
<dbReference type="Gene3D" id="3.40.140.20">
    <property type="match status" value="2"/>
</dbReference>
<protein>
    <recommendedName>
        <fullName evidence="10">MGS-like domain-containing protein</fullName>
    </recommendedName>
</protein>
<dbReference type="InterPro" id="IPR011607">
    <property type="entry name" value="MGS-like_dom"/>
</dbReference>
<dbReference type="UniPathway" id="UPA00074">
    <property type="reaction ID" value="UER00133"/>
</dbReference>
<comment type="pathway">
    <text evidence="1">Purine metabolism; IMP biosynthesis via de novo pathway; IMP from 5-formamido-1-(5-phospho-D-ribosyl)imidazole-4-carboxamide: step 1/1.</text>
</comment>
<comment type="catalytic activity">
    <reaction evidence="9">
        <text>IMP + H2O = 5-formamido-1-(5-phospho-D-ribosyl)imidazole-4-carboxamide</text>
        <dbReference type="Rhea" id="RHEA:18445"/>
        <dbReference type="ChEBI" id="CHEBI:15377"/>
        <dbReference type="ChEBI" id="CHEBI:58053"/>
        <dbReference type="ChEBI" id="CHEBI:58467"/>
        <dbReference type="EC" id="3.5.4.10"/>
    </reaction>
</comment>
<dbReference type="FunFam" id="3.40.140.20:FF:000001">
    <property type="entry name" value="Bifunctional purine biosynthesis protein PurH"/>
    <property type="match status" value="1"/>
</dbReference>
<dbReference type="Gene3D" id="3.40.50.1380">
    <property type="entry name" value="Methylglyoxal synthase-like domain"/>
    <property type="match status" value="1"/>
</dbReference>
<comment type="pathway">
    <text evidence="2">Purine metabolism; IMP biosynthesis via de novo pathway; 5-formamido-1-(5-phospho-D-ribosyl)imidazole-4-carboxamide from 5-amino-1-(5-phospho-D-ribosyl)imidazole-4-carboxamide (10-formyl THF route): step 1/1.</text>
</comment>
<evidence type="ECO:0000256" key="8">
    <source>
        <dbReference type="ARBA" id="ARBA00050488"/>
    </source>
</evidence>
<dbReference type="GO" id="GO:0003937">
    <property type="term" value="F:IMP cyclohydrolase activity"/>
    <property type="evidence" value="ECO:0007669"/>
    <property type="project" value="UniProtKB-EC"/>
</dbReference>
<dbReference type="Pfam" id="PF01808">
    <property type="entry name" value="AICARFT_IMPCHas"/>
    <property type="match status" value="1"/>
</dbReference>
<dbReference type="Pfam" id="PF02142">
    <property type="entry name" value="MGS"/>
    <property type="match status" value="1"/>
</dbReference>
<dbReference type="SMART" id="SM00798">
    <property type="entry name" value="AICARFT_IMPCHas"/>
    <property type="match status" value="1"/>
</dbReference>
<evidence type="ECO:0000259" key="10">
    <source>
        <dbReference type="PROSITE" id="PS51855"/>
    </source>
</evidence>
<evidence type="ECO:0000256" key="7">
    <source>
        <dbReference type="ARBA" id="ARBA00023268"/>
    </source>
</evidence>
<dbReference type="SUPFAM" id="SSF53927">
    <property type="entry name" value="Cytidine deaminase-like"/>
    <property type="match status" value="1"/>
</dbReference>
<dbReference type="InterPro" id="IPR016193">
    <property type="entry name" value="Cytidine_deaminase-like"/>
</dbReference>
<keyword evidence="5" id="KW-0658">Purine biosynthesis</keyword>
<proteinExistence type="inferred from homology"/>
<dbReference type="FunFam" id="3.40.50.1380:FF:000001">
    <property type="entry name" value="Bifunctional purine biosynthesis protein PurH"/>
    <property type="match status" value="1"/>
</dbReference>
<organism evidence="11">
    <name type="scientific">marine metagenome</name>
    <dbReference type="NCBI Taxonomy" id="408172"/>
    <lineage>
        <taxon>unclassified sequences</taxon>
        <taxon>metagenomes</taxon>
        <taxon>ecological metagenomes</taxon>
    </lineage>
</organism>
<dbReference type="InterPro" id="IPR002695">
    <property type="entry name" value="PurH-like"/>
</dbReference>
<accession>A0A382BBW0</accession>
<dbReference type="InterPro" id="IPR024051">
    <property type="entry name" value="AICAR_Tfase_dup_dom_sf"/>
</dbReference>
<dbReference type="AlphaFoldDB" id="A0A382BBW0"/>
<gene>
    <name evidence="11" type="ORF">METZ01_LOCUS163963</name>
</gene>